<dbReference type="EMBL" id="AQGS01000016">
    <property type="protein sequence ID" value="EPS45462.1"/>
    <property type="molecule type" value="Genomic_DNA"/>
</dbReference>
<feature type="domain" description="Ribosomal RNA-processing protein 14 N-terminal" evidence="6">
    <location>
        <begin position="9"/>
        <end position="59"/>
    </location>
</feature>
<dbReference type="GO" id="GO:0042274">
    <property type="term" value="P:ribosomal small subunit biogenesis"/>
    <property type="evidence" value="ECO:0007669"/>
    <property type="project" value="TreeGrafter"/>
</dbReference>
<evidence type="ECO:0000256" key="3">
    <source>
        <dbReference type="ARBA" id="ARBA00023242"/>
    </source>
</evidence>
<evidence type="ECO:0000259" key="6">
    <source>
        <dbReference type="Pfam" id="PF15459"/>
    </source>
</evidence>
<reference evidence="7 8" key="1">
    <citation type="journal article" date="2013" name="PLoS Genet.">
        <title>Genomic mechanisms accounting for the adaptation to parasitism in nematode-trapping fungi.</title>
        <authorList>
            <person name="Meerupati T."/>
            <person name="Andersson K.M."/>
            <person name="Friman E."/>
            <person name="Kumar D."/>
            <person name="Tunlid A."/>
            <person name="Ahren D."/>
        </authorList>
    </citation>
    <scope>NUCLEOTIDE SEQUENCE [LARGE SCALE GENOMIC DNA]</scope>
    <source>
        <strain evidence="7 8">CBS 200.50</strain>
    </source>
</reference>
<keyword evidence="8" id="KW-1185">Reference proteome</keyword>
<feature type="compositionally biased region" description="Basic and acidic residues" evidence="4">
    <location>
        <begin position="520"/>
        <end position="532"/>
    </location>
</feature>
<feature type="region of interest" description="Disordered" evidence="4">
    <location>
        <begin position="32"/>
        <end position="417"/>
    </location>
</feature>
<dbReference type="GO" id="GO:0003723">
    <property type="term" value="F:RNA binding"/>
    <property type="evidence" value="ECO:0007669"/>
    <property type="project" value="TreeGrafter"/>
</dbReference>
<dbReference type="eggNOG" id="KOG2885">
    <property type="taxonomic scope" value="Eukaryota"/>
</dbReference>
<feature type="domain" description="Ribosomal RNA-processing protein 14/surfeit locus protein 6 C-terminal" evidence="5">
    <location>
        <begin position="346"/>
        <end position="536"/>
    </location>
</feature>
<dbReference type="OMA" id="ITSTQWQ"/>
<dbReference type="GO" id="GO:0003677">
    <property type="term" value="F:DNA binding"/>
    <property type="evidence" value="ECO:0007669"/>
    <property type="project" value="TreeGrafter"/>
</dbReference>
<proteinExistence type="inferred from homology"/>
<dbReference type="GO" id="GO:0005730">
    <property type="term" value="C:nucleolus"/>
    <property type="evidence" value="ECO:0007669"/>
    <property type="project" value="TreeGrafter"/>
</dbReference>
<feature type="region of interest" description="Disordered" evidence="4">
    <location>
        <begin position="470"/>
        <end position="568"/>
    </location>
</feature>
<organism evidence="7 8">
    <name type="scientific">Dactylellina haptotyla (strain CBS 200.50)</name>
    <name type="common">Nematode-trapping fungus</name>
    <name type="synonym">Monacrosporium haptotylum</name>
    <dbReference type="NCBI Taxonomy" id="1284197"/>
    <lineage>
        <taxon>Eukaryota</taxon>
        <taxon>Fungi</taxon>
        <taxon>Dikarya</taxon>
        <taxon>Ascomycota</taxon>
        <taxon>Pezizomycotina</taxon>
        <taxon>Orbiliomycetes</taxon>
        <taxon>Orbiliales</taxon>
        <taxon>Orbiliaceae</taxon>
        <taxon>Dactylellina</taxon>
    </lineage>
</organism>
<feature type="compositionally biased region" description="Basic and acidic residues" evidence="4">
    <location>
        <begin position="102"/>
        <end position="117"/>
    </location>
</feature>
<protein>
    <recommendedName>
        <fullName evidence="9">Ribosomal RNA-processing protein 14/surfeit locus protein 6 C-terminal domain-containing protein</fullName>
    </recommendedName>
</protein>
<feature type="compositionally biased region" description="Low complexity" evidence="4">
    <location>
        <begin position="280"/>
        <end position="298"/>
    </location>
</feature>
<feature type="compositionally biased region" description="Basic and acidic residues" evidence="4">
    <location>
        <begin position="44"/>
        <end position="58"/>
    </location>
</feature>
<dbReference type="PANTHER" id="PTHR14369:SF0">
    <property type="entry name" value="SURFEIT LOCUS PROTEIN 6"/>
    <property type="match status" value="1"/>
</dbReference>
<evidence type="ECO:0000313" key="8">
    <source>
        <dbReference type="Proteomes" id="UP000015100"/>
    </source>
</evidence>
<feature type="compositionally biased region" description="Basic and acidic residues" evidence="4">
    <location>
        <begin position="318"/>
        <end position="336"/>
    </location>
</feature>
<keyword evidence="3" id="KW-0539">Nucleus</keyword>
<feature type="compositionally biased region" description="Basic and acidic residues" evidence="4">
    <location>
        <begin position="127"/>
        <end position="137"/>
    </location>
</feature>
<dbReference type="GO" id="GO:0042273">
    <property type="term" value="P:ribosomal large subunit biogenesis"/>
    <property type="evidence" value="ECO:0007669"/>
    <property type="project" value="TreeGrafter"/>
</dbReference>
<comment type="similarity">
    <text evidence="2">Belongs to the SURF6 family.</text>
</comment>
<dbReference type="InterPro" id="IPR007019">
    <property type="entry name" value="SURF6"/>
</dbReference>
<dbReference type="PANTHER" id="PTHR14369">
    <property type="entry name" value="SURFEIT LOCUS PROTEIN 6"/>
    <property type="match status" value="1"/>
</dbReference>
<gene>
    <name evidence="7" type="ORF">H072_558</name>
</gene>
<comment type="caution">
    <text evidence="7">The sequence shown here is derived from an EMBL/GenBank/DDBJ whole genome shotgun (WGS) entry which is preliminary data.</text>
</comment>
<feature type="compositionally biased region" description="Basic and acidic residues" evidence="4">
    <location>
        <begin position="65"/>
        <end position="87"/>
    </location>
</feature>
<evidence type="ECO:0000313" key="7">
    <source>
        <dbReference type="EMBL" id="EPS45462.1"/>
    </source>
</evidence>
<dbReference type="OrthoDB" id="444809at2759"/>
<dbReference type="HOGENOM" id="CLU_018300_1_1_1"/>
<comment type="subcellular location">
    <subcellularLocation>
        <location evidence="1">Nucleus</location>
    </subcellularLocation>
</comment>
<reference evidence="8" key="2">
    <citation type="submission" date="2013-04" db="EMBL/GenBank/DDBJ databases">
        <title>Genomic mechanisms accounting for the adaptation to parasitism in nematode-trapping fungi.</title>
        <authorList>
            <person name="Ahren D.G."/>
        </authorList>
    </citation>
    <scope>NUCLEOTIDE SEQUENCE [LARGE SCALE GENOMIC DNA]</scope>
    <source>
        <strain evidence="8">CBS 200.50</strain>
    </source>
</reference>
<dbReference type="AlphaFoldDB" id="S8CCV2"/>
<evidence type="ECO:0000256" key="2">
    <source>
        <dbReference type="ARBA" id="ARBA00005904"/>
    </source>
</evidence>
<name>S8CCV2_DACHA</name>
<feature type="compositionally biased region" description="Polar residues" evidence="4">
    <location>
        <begin position="393"/>
        <end position="406"/>
    </location>
</feature>
<evidence type="ECO:0000256" key="4">
    <source>
        <dbReference type="SAM" id="MobiDB-lite"/>
    </source>
</evidence>
<feature type="compositionally biased region" description="Basic residues" evidence="4">
    <location>
        <begin position="486"/>
        <end position="497"/>
    </location>
</feature>
<sequence length="568" mass="63586">MSGQDIEDRLRSHAKAFDSLLNLIPAKLYFNQDNSDQWKKRKQTKEESQAAKRAKLDPDQAVTVKEVEEERTRQRTEREEKRRKLNEDGVGYETKSQMKARKKEEKRRERRDKKQLDPKPQAGEKNTLAEEDNHVPEETTVPTSKKQKIETPKNAAKAVESPVKEQHHPAKRKEVKQNGVKPNGVQIRVNGTQNTGKATIQKPAPKPTPKPATAKPSSEGGDEDRDEEEEMVEDGDQIADEMPDVSDSEEDEEAADDDSGDEEGDSIRRIKGLASTMDETTSASPSPAPSNTTDTSTAQKSLAEKLKNSKDPAVQQQLKERLAKRIEELRQARKADGGQAPRTRTELMDQRRKRDELRKERKKQMRLQAKIEAAKSQEDPAPADASKPHAKSNGVSTAPANYSFGQVNFDDGEGLSANLDSLRSAKKKRGPTDVLGALKQVEAKKARLANMSDDKRADIQEKDRWSKALKMASGEKLQDDESLLKKSLKRQEKAKKKSEREWNERNANVVKAKVMRQKKRDANIAARKEQKKAGKSGKKAPRKAPSKKSKGRAGFEGTGFSGAGKKKR</sequence>
<feature type="compositionally biased region" description="Acidic residues" evidence="4">
    <location>
        <begin position="220"/>
        <end position="264"/>
    </location>
</feature>
<feature type="compositionally biased region" description="Polar residues" evidence="4">
    <location>
        <begin position="189"/>
        <end position="198"/>
    </location>
</feature>
<evidence type="ECO:0008006" key="9">
    <source>
        <dbReference type="Google" id="ProtNLM"/>
    </source>
</evidence>
<dbReference type="Proteomes" id="UP000015100">
    <property type="component" value="Unassembled WGS sequence"/>
</dbReference>
<dbReference type="InterPro" id="IPR029188">
    <property type="entry name" value="Rrp14_N"/>
</dbReference>
<dbReference type="STRING" id="1284197.S8CCV2"/>
<dbReference type="InterPro" id="IPR029190">
    <property type="entry name" value="Rrp14/SURF6_C"/>
</dbReference>
<evidence type="ECO:0000256" key="1">
    <source>
        <dbReference type="ARBA" id="ARBA00004123"/>
    </source>
</evidence>
<accession>S8CCV2</accession>
<dbReference type="Pfam" id="PF04935">
    <property type="entry name" value="SURF6"/>
    <property type="match status" value="1"/>
</dbReference>
<evidence type="ECO:0000259" key="5">
    <source>
        <dbReference type="Pfam" id="PF04935"/>
    </source>
</evidence>
<feature type="compositionally biased region" description="Basic and acidic residues" evidence="4">
    <location>
        <begin position="343"/>
        <end position="359"/>
    </location>
</feature>
<feature type="compositionally biased region" description="Basic residues" evidence="4">
    <location>
        <begin position="533"/>
        <end position="551"/>
    </location>
</feature>
<dbReference type="Pfam" id="PF15459">
    <property type="entry name" value="RRP14"/>
    <property type="match status" value="1"/>
</dbReference>